<evidence type="ECO:0000259" key="3">
    <source>
        <dbReference type="Pfam" id="PF18701"/>
    </source>
</evidence>
<dbReference type="Proteomes" id="UP000005408">
    <property type="component" value="Unassembled WGS sequence"/>
</dbReference>
<accession>A0A8W8LRS0</accession>
<feature type="compositionally biased region" description="Polar residues" evidence="2">
    <location>
        <begin position="1"/>
        <end position="13"/>
    </location>
</feature>
<evidence type="ECO:0000256" key="2">
    <source>
        <dbReference type="SAM" id="MobiDB-lite"/>
    </source>
</evidence>
<dbReference type="PANTHER" id="PTHR47331:SF7">
    <property type="match status" value="1"/>
</dbReference>
<evidence type="ECO:0000256" key="1">
    <source>
        <dbReference type="SAM" id="Coils"/>
    </source>
</evidence>
<organism evidence="4 5">
    <name type="scientific">Magallana gigas</name>
    <name type="common">Pacific oyster</name>
    <name type="synonym">Crassostrea gigas</name>
    <dbReference type="NCBI Taxonomy" id="29159"/>
    <lineage>
        <taxon>Eukaryota</taxon>
        <taxon>Metazoa</taxon>
        <taxon>Spiralia</taxon>
        <taxon>Lophotrochozoa</taxon>
        <taxon>Mollusca</taxon>
        <taxon>Bivalvia</taxon>
        <taxon>Autobranchia</taxon>
        <taxon>Pteriomorphia</taxon>
        <taxon>Ostreida</taxon>
        <taxon>Ostreoidea</taxon>
        <taxon>Ostreidae</taxon>
        <taxon>Magallana</taxon>
    </lineage>
</organism>
<proteinExistence type="predicted"/>
<dbReference type="PANTHER" id="PTHR47331">
    <property type="entry name" value="PHD-TYPE DOMAIN-CONTAINING PROTEIN"/>
    <property type="match status" value="1"/>
</dbReference>
<name>A0A8W8LRS0_MAGGI</name>
<feature type="domain" description="DUF5641" evidence="3">
    <location>
        <begin position="563"/>
        <end position="645"/>
    </location>
</feature>
<dbReference type="Pfam" id="PF18701">
    <property type="entry name" value="DUF5641"/>
    <property type="match status" value="1"/>
</dbReference>
<keyword evidence="5" id="KW-1185">Reference proteome</keyword>
<evidence type="ECO:0000313" key="5">
    <source>
        <dbReference type="Proteomes" id="UP000005408"/>
    </source>
</evidence>
<feature type="coiled-coil region" evidence="1">
    <location>
        <begin position="144"/>
        <end position="200"/>
    </location>
</feature>
<feature type="region of interest" description="Disordered" evidence="2">
    <location>
        <begin position="1"/>
        <end position="45"/>
    </location>
</feature>
<protein>
    <recommendedName>
        <fullName evidence="3">DUF5641 domain-containing protein</fullName>
    </recommendedName>
</protein>
<evidence type="ECO:0000313" key="4">
    <source>
        <dbReference type="EnsemblMetazoa" id="G29344.1:cds"/>
    </source>
</evidence>
<dbReference type="AlphaFoldDB" id="A0A8W8LRS0"/>
<keyword evidence="1" id="KW-0175">Coiled coil</keyword>
<dbReference type="InterPro" id="IPR040676">
    <property type="entry name" value="DUF5641"/>
</dbReference>
<feature type="compositionally biased region" description="Basic and acidic residues" evidence="2">
    <location>
        <begin position="20"/>
        <end position="45"/>
    </location>
</feature>
<sequence length="647" mass="73512">MASNKDGTPQTPQETEDSTEQDRVRTLTERGEQHYEDKREHHKDRVEKAWTRFQETLNRISNCGINDANDLELELQQNYQGYNKTCLEFFDFLKRERTEESMKEWRIFEQSCANCEKIFKAAMTQIKIIKNVDAKSVASSSSRKLRATIKLEEVQAKLKLAEEEASIQKKKAEIQHKKEEEQLDAELSVLKLKKEAVEMEAEVKAASIYDEDERPPSLAIPVDQTQTQTTTGKPSTTSRMTTDQRSVIVRKTDVHTNTSGPPDKVCPIHLSDHSLNHCREFSRWDMKKRKDLLKKKGICFKCCASNNHLMKNCKHPIQCEKCDSELHPTALHVTESNTRRTTFNSSETANNYGGEGTEVSSRCTTLCGFVNGGRSCAKIVLAKVFPTDRPQDAVTVYVLLDDQSNHTLARSELLNQLGVTSDPIPYRLKSCAGVTEASGRRAVGFCIQSMDGLAYHKLPPIIECNDIPDNVMEIPTPEVARAHPHLRHIANELPPLCKDVSIQLLIEVQMTVQAGTCARTPNMSLSSKTWSTSSLDVCNVRLLRLNSKQLKENITYLGTVAFKWRATYLESLQRRRKWCSSKQNLKTGDIVLLREKDVHRNMWPLGIVERPIESNDRLVRKAVIRVVKDGKVTTYTRPIAEMVLLLE</sequence>
<dbReference type="EnsemblMetazoa" id="G29344.1">
    <property type="protein sequence ID" value="G29344.1:cds"/>
    <property type="gene ID" value="G29344"/>
</dbReference>
<reference evidence="4" key="1">
    <citation type="submission" date="2022-08" db="UniProtKB">
        <authorList>
            <consortium name="EnsemblMetazoa"/>
        </authorList>
    </citation>
    <scope>IDENTIFICATION</scope>
    <source>
        <strain evidence="4">05x7-T-G4-1.051#20</strain>
    </source>
</reference>